<dbReference type="Proteomes" id="UP001379945">
    <property type="component" value="Unassembled WGS sequence"/>
</dbReference>
<reference evidence="3 4" key="1">
    <citation type="submission" date="2024-04" db="EMBL/GenBank/DDBJ databases">
        <title>Novel species of the genus Ideonella isolated from streams.</title>
        <authorList>
            <person name="Lu H."/>
        </authorList>
    </citation>
    <scope>NUCLEOTIDE SEQUENCE [LARGE SCALE GENOMIC DNA]</scope>
    <source>
        <strain evidence="3 4">LYT19W</strain>
    </source>
</reference>
<name>A0ABU9BZL9_9BURK</name>
<evidence type="ECO:0000256" key="1">
    <source>
        <dbReference type="ARBA" id="ARBA00022603"/>
    </source>
</evidence>
<dbReference type="PANTHER" id="PTHR13090:SF1">
    <property type="entry name" value="ARGININE-HYDROXYLASE NDUFAF5, MITOCHONDRIAL"/>
    <property type="match status" value="1"/>
</dbReference>
<protein>
    <submittedName>
        <fullName evidence="3">Biotin synthase</fullName>
    </submittedName>
</protein>
<proteinExistence type="predicted"/>
<keyword evidence="4" id="KW-1185">Reference proteome</keyword>
<evidence type="ECO:0000313" key="3">
    <source>
        <dbReference type="EMBL" id="MEK8044978.1"/>
    </source>
</evidence>
<dbReference type="InterPro" id="IPR029063">
    <property type="entry name" value="SAM-dependent_MTases_sf"/>
</dbReference>
<dbReference type="SUPFAM" id="SSF53335">
    <property type="entry name" value="S-adenosyl-L-methionine-dependent methyltransferases"/>
    <property type="match status" value="1"/>
</dbReference>
<dbReference type="RefSeq" id="WP_341397131.1">
    <property type="nucleotide sequence ID" value="NZ_JBBUTI010000001.1"/>
</dbReference>
<organism evidence="3 4">
    <name type="scientific">Ideonella margarita</name>
    <dbReference type="NCBI Taxonomy" id="2984191"/>
    <lineage>
        <taxon>Bacteria</taxon>
        <taxon>Pseudomonadati</taxon>
        <taxon>Pseudomonadota</taxon>
        <taxon>Betaproteobacteria</taxon>
        <taxon>Burkholderiales</taxon>
        <taxon>Sphaerotilaceae</taxon>
        <taxon>Ideonella</taxon>
    </lineage>
</organism>
<dbReference type="EMBL" id="JBBUTI010000001">
    <property type="protein sequence ID" value="MEK8044978.1"/>
    <property type="molecule type" value="Genomic_DNA"/>
</dbReference>
<gene>
    <name evidence="3" type="ORF">AACH00_01310</name>
</gene>
<comment type="caution">
    <text evidence="3">The sequence shown here is derived from an EMBL/GenBank/DDBJ whole genome shotgun (WGS) entry which is preliminary data.</text>
</comment>
<evidence type="ECO:0000256" key="2">
    <source>
        <dbReference type="ARBA" id="ARBA00022679"/>
    </source>
</evidence>
<accession>A0ABU9BZL9</accession>
<evidence type="ECO:0000313" key="4">
    <source>
        <dbReference type="Proteomes" id="UP001379945"/>
    </source>
</evidence>
<keyword evidence="2" id="KW-0808">Transferase</keyword>
<sequence length="280" mass="30907">MQRRQHNADLPWLHGEVATRMADRLQIIRDQPEQVLDWSEDAGALPPALLAACPKARFRRVDETAAVRSPEGWLGKLTRALRGGEAERLPAGAVMPASAGLLWSNMRLHLAASPPELLKTWRQALQPEGFVMFSTLGPGSLRQIRDIYQARGWGVPHVPFVDMHDLGDMMVEAGFADPVMDQEVLRLTYVTPEALLAEWRALGANLDPARTAGLRTPRWRAQLCAALAETAGPDGRIVLDVEVVYGHAFRAPDKGPAVAADTRIDLADMKLMLRKPTPRK</sequence>
<keyword evidence="1" id="KW-0489">Methyltransferase</keyword>
<dbReference type="Gene3D" id="3.40.50.150">
    <property type="entry name" value="Vaccinia Virus protein VP39"/>
    <property type="match status" value="1"/>
</dbReference>
<dbReference type="PANTHER" id="PTHR13090">
    <property type="entry name" value="ARGININE-HYDROXYLASE NDUFAF5, MITOCHONDRIAL"/>
    <property type="match status" value="1"/>
</dbReference>
<dbReference type="InterPro" id="IPR050602">
    <property type="entry name" value="Malonyl-ACP_OMT"/>
</dbReference>